<comment type="subcellular location">
    <subcellularLocation>
        <location evidence="1">Membrane</location>
        <topology evidence="1">Multi-pass membrane protein</topology>
    </subcellularLocation>
</comment>
<dbReference type="GO" id="GO:0005886">
    <property type="term" value="C:plasma membrane"/>
    <property type="evidence" value="ECO:0007669"/>
    <property type="project" value="InterPro"/>
</dbReference>
<accession>A0A1J0ABM8</accession>
<dbReference type="STRING" id="1188229.GlitD10_1030"/>
<feature type="transmembrane region" description="Helical" evidence="9">
    <location>
        <begin position="245"/>
        <end position="268"/>
    </location>
</feature>
<evidence type="ECO:0000256" key="2">
    <source>
        <dbReference type="ARBA" id="ARBA00011779"/>
    </source>
</evidence>
<gene>
    <name evidence="11" type="primary">cysW-1</name>
    <name evidence="11" type="ORF">GlitD10_1030</name>
</gene>
<dbReference type="SUPFAM" id="SSF161098">
    <property type="entry name" value="MetI-like"/>
    <property type="match status" value="1"/>
</dbReference>
<dbReference type="CDD" id="cd06261">
    <property type="entry name" value="TM_PBP2"/>
    <property type="match status" value="1"/>
</dbReference>
<organism evidence="11 12">
    <name type="scientific">Gloeomargarita lithophora Alchichica-D10</name>
    <dbReference type="NCBI Taxonomy" id="1188229"/>
    <lineage>
        <taxon>Bacteria</taxon>
        <taxon>Bacillati</taxon>
        <taxon>Cyanobacteriota</taxon>
        <taxon>Cyanophyceae</taxon>
        <taxon>Gloeomargaritales</taxon>
        <taxon>Gloeomargaritaceae</taxon>
        <taxon>Gloeomargarita</taxon>
    </lineage>
</organism>
<evidence type="ECO:0000256" key="6">
    <source>
        <dbReference type="ARBA" id="ARBA00023032"/>
    </source>
</evidence>
<proteinExistence type="predicted"/>
<keyword evidence="12" id="KW-1185">Reference proteome</keyword>
<comment type="function">
    <text evidence="8">Part of the ABC transporter complex CysAWTP (TC 3.A.1.6.1) involved in sulfate/thiosulfate import. Probably responsible for the translocation of the substrate across the membrane.</text>
</comment>
<dbReference type="AlphaFoldDB" id="A0A1J0ABM8"/>
<evidence type="ECO:0000259" key="10">
    <source>
        <dbReference type="PROSITE" id="PS50928"/>
    </source>
</evidence>
<evidence type="ECO:0000313" key="12">
    <source>
        <dbReference type="Proteomes" id="UP000180235"/>
    </source>
</evidence>
<evidence type="ECO:0000256" key="7">
    <source>
        <dbReference type="ARBA" id="ARBA00023136"/>
    </source>
</evidence>
<dbReference type="InterPro" id="IPR005667">
    <property type="entry name" value="Sulph_transpt2"/>
</dbReference>
<dbReference type="NCBIfam" id="TIGR02140">
    <property type="entry name" value="permease_CysW"/>
    <property type="match status" value="1"/>
</dbReference>
<dbReference type="KEGG" id="glt:GlitD10_1030"/>
<keyword evidence="7 9" id="KW-0472">Membrane</keyword>
<dbReference type="Pfam" id="PF00528">
    <property type="entry name" value="BPD_transp_1"/>
    <property type="match status" value="1"/>
</dbReference>
<feature type="transmembrane region" description="Helical" evidence="9">
    <location>
        <begin position="12"/>
        <end position="38"/>
    </location>
</feature>
<evidence type="ECO:0000256" key="5">
    <source>
        <dbReference type="ARBA" id="ARBA00022989"/>
    </source>
</evidence>
<dbReference type="RefSeq" id="WP_071453945.1">
    <property type="nucleotide sequence ID" value="NZ_CP017675.1"/>
</dbReference>
<feature type="transmembrane region" description="Helical" evidence="9">
    <location>
        <begin position="96"/>
        <end position="118"/>
    </location>
</feature>
<sequence>MAMTRPVPPPGWTAWLLIGIGALYLLLLVALPLGNVFYQAFGSGWGAYVQGMTSPDALHAIGLTLLVVGVAVPVNTALGLVTAWVLARYPLPGKGLILALIDAPLAISPVIVGLMFILLYSTTVGLFREWVEWLGLKIIFAPPGIILTTMFITLPFVVREVLPVLATTGREEEEAAQTLGAQGWQIFWRVTLPQIRWAVLYGVILTTARALGEFGAVAVVSGKIINQTNTLTLHIERVYMEYQTVAAFAGASLLTLIALGTVAGQALLGQSDREQKG</sequence>
<keyword evidence="4 9" id="KW-0812">Transmembrane</keyword>
<protein>
    <submittedName>
        <fullName evidence="11">ABC-type sulfate transport system, permease component</fullName>
    </submittedName>
</protein>
<dbReference type="InterPro" id="IPR000515">
    <property type="entry name" value="MetI-like"/>
</dbReference>
<dbReference type="EMBL" id="CP017675">
    <property type="protein sequence ID" value="APB33350.1"/>
    <property type="molecule type" value="Genomic_DNA"/>
</dbReference>
<comment type="subunit">
    <text evidence="2">The complex is composed of two ATP-binding proteins (CysA), two transmembrane proteins (CysT and CysW) and a solute-binding protein (CysP).</text>
</comment>
<dbReference type="NCBIfam" id="TIGR00969">
    <property type="entry name" value="3a0106s02"/>
    <property type="match status" value="1"/>
</dbReference>
<dbReference type="GO" id="GO:0015419">
    <property type="term" value="F:ABC-type sulfate transporter activity"/>
    <property type="evidence" value="ECO:0007669"/>
    <property type="project" value="InterPro"/>
</dbReference>
<feature type="transmembrane region" description="Helical" evidence="9">
    <location>
        <begin position="58"/>
        <end position="84"/>
    </location>
</feature>
<dbReference type="InterPro" id="IPR035906">
    <property type="entry name" value="MetI-like_sf"/>
</dbReference>
<evidence type="ECO:0000256" key="9">
    <source>
        <dbReference type="SAM" id="Phobius"/>
    </source>
</evidence>
<dbReference type="PROSITE" id="PS50928">
    <property type="entry name" value="ABC_TM1"/>
    <property type="match status" value="1"/>
</dbReference>
<keyword evidence="6" id="KW-0764">Sulfate transport</keyword>
<feature type="domain" description="ABC transmembrane type-1" evidence="10">
    <location>
        <begin position="61"/>
        <end position="263"/>
    </location>
</feature>
<feature type="transmembrane region" description="Helical" evidence="9">
    <location>
        <begin position="198"/>
        <end position="225"/>
    </location>
</feature>
<keyword evidence="3" id="KW-0813">Transport</keyword>
<evidence type="ECO:0000313" key="11">
    <source>
        <dbReference type="EMBL" id="APB33350.1"/>
    </source>
</evidence>
<dbReference type="Proteomes" id="UP000180235">
    <property type="component" value="Chromosome"/>
</dbReference>
<dbReference type="PANTHER" id="PTHR30406">
    <property type="entry name" value="SULFATE TRANSPORT SYSTEM PERMEASE PROTEIN"/>
    <property type="match status" value="1"/>
</dbReference>
<dbReference type="Gene3D" id="1.10.3720.10">
    <property type="entry name" value="MetI-like"/>
    <property type="match status" value="1"/>
</dbReference>
<evidence type="ECO:0000256" key="3">
    <source>
        <dbReference type="ARBA" id="ARBA00022448"/>
    </source>
</evidence>
<evidence type="ECO:0000256" key="1">
    <source>
        <dbReference type="ARBA" id="ARBA00004141"/>
    </source>
</evidence>
<feature type="transmembrane region" description="Helical" evidence="9">
    <location>
        <begin position="138"/>
        <end position="158"/>
    </location>
</feature>
<evidence type="ECO:0000256" key="4">
    <source>
        <dbReference type="ARBA" id="ARBA00022692"/>
    </source>
</evidence>
<dbReference type="PANTHER" id="PTHR30406:SF1">
    <property type="entry name" value="SULFATE TRANSPORT SYSTEM PERMEASE PROTEIN CYSW"/>
    <property type="match status" value="1"/>
</dbReference>
<dbReference type="InterPro" id="IPR011866">
    <property type="entry name" value="CysW_permease"/>
</dbReference>
<dbReference type="OrthoDB" id="9774448at2"/>
<reference evidence="11 12" key="1">
    <citation type="submission" date="2016-10" db="EMBL/GenBank/DDBJ databases">
        <title>Description of Gloeomargarita lithophora gen. nov., sp. nov., a thylakoid-bearing basal-branching cyanobacterium with intracellular carbonates, and proposal for Gloeomargaritales ord. nov.</title>
        <authorList>
            <person name="Moreira D."/>
            <person name="Tavera R."/>
            <person name="Benzerara K."/>
            <person name="Skouri-Panet F."/>
            <person name="Couradeau E."/>
            <person name="Gerard E."/>
            <person name="Loussert C."/>
            <person name="Novelo E."/>
            <person name="Zivanovic Y."/>
            <person name="Lopez-Garcia P."/>
        </authorList>
    </citation>
    <scope>NUCLEOTIDE SEQUENCE [LARGE SCALE GENOMIC DNA]</scope>
    <source>
        <strain evidence="11 12">D10</strain>
    </source>
</reference>
<keyword evidence="5 9" id="KW-1133">Transmembrane helix</keyword>
<evidence type="ECO:0000256" key="8">
    <source>
        <dbReference type="ARBA" id="ARBA00025323"/>
    </source>
</evidence>
<name>A0A1J0ABM8_9CYAN</name>